<accession>A0ABQ6ABP6</accession>
<gene>
    <name evidence="9" type="ORF">GCM10010909_34240</name>
</gene>
<proteinExistence type="inferred from homology"/>
<name>A0ABQ6ABP6_9PROT</name>
<comment type="similarity">
    <text evidence="3">Belongs to the DHNA family.</text>
</comment>
<dbReference type="Gene3D" id="3.30.1130.10">
    <property type="match status" value="1"/>
</dbReference>
<evidence type="ECO:0000256" key="4">
    <source>
        <dbReference type="ARBA" id="ARBA00013043"/>
    </source>
</evidence>
<dbReference type="InterPro" id="IPR043133">
    <property type="entry name" value="GTP-CH-I_C/QueF"/>
</dbReference>
<dbReference type="SMART" id="SM00905">
    <property type="entry name" value="FolB"/>
    <property type="match status" value="1"/>
</dbReference>
<keyword evidence="10" id="KW-1185">Reference proteome</keyword>
<dbReference type="Pfam" id="PF02152">
    <property type="entry name" value="FolB"/>
    <property type="match status" value="1"/>
</dbReference>
<evidence type="ECO:0000256" key="2">
    <source>
        <dbReference type="ARBA" id="ARBA00005013"/>
    </source>
</evidence>
<dbReference type="NCBIfam" id="TIGR00526">
    <property type="entry name" value="folB_dom"/>
    <property type="match status" value="1"/>
</dbReference>
<comment type="caution">
    <text evidence="9">The sequence shown here is derived from an EMBL/GenBank/DDBJ whole genome shotgun (WGS) entry which is preliminary data.</text>
</comment>
<keyword evidence="6" id="KW-0456">Lyase</keyword>
<dbReference type="PANTHER" id="PTHR42844">
    <property type="entry name" value="DIHYDRONEOPTERIN ALDOLASE 1-RELATED"/>
    <property type="match status" value="1"/>
</dbReference>
<dbReference type="InterPro" id="IPR006156">
    <property type="entry name" value="Dihydroneopterin_aldolase"/>
</dbReference>
<dbReference type="Proteomes" id="UP001156641">
    <property type="component" value="Unassembled WGS sequence"/>
</dbReference>
<evidence type="ECO:0000313" key="10">
    <source>
        <dbReference type="Proteomes" id="UP001156641"/>
    </source>
</evidence>
<evidence type="ECO:0000256" key="3">
    <source>
        <dbReference type="ARBA" id="ARBA00005708"/>
    </source>
</evidence>
<dbReference type="PANTHER" id="PTHR42844:SF1">
    <property type="entry name" value="DIHYDRONEOPTERIN ALDOLASE 1-RELATED"/>
    <property type="match status" value="1"/>
</dbReference>
<keyword evidence="5" id="KW-0289">Folate biosynthesis</keyword>
<protein>
    <recommendedName>
        <fullName evidence="4">dihydroneopterin aldolase</fullName>
        <ecNumber evidence="4">4.1.2.25</ecNumber>
    </recommendedName>
    <alternativeName>
        <fullName evidence="7">7,8-dihydroneopterin aldolase</fullName>
    </alternativeName>
</protein>
<comment type="pathway">
    <text evidence="2">Cofactor biosynthesis; tetrahydrofolate biosynthesis; 2-amino-4-hydroxy-6-hydroxymethyl-7,8-dihydropteridine diphosphate from 7,8-dihydroneopterin triphosphate: step 3/4.</text>
</comment>
<dbReference type="SUPFAM" id="SSF55620">
    <property type="entry name" value="Tetrahydrobiopterin biosynthesis enzymes-like"/>
    <property type="match status" value="1"/>
</dbReference>
<evidence type="ECO:0000256" key="5">
    <source>
        <dbReference type="ARBA" id="ARBA00022909"/>
    </source>
</evidence>
<evidence type="ECO:0000313" key="9">
    <source>
        <dbReference type="EMBL" id="GLR68742.1"/>
    </source>
</evidence>
<dbReference type="InterPro" id="IPR006157">
    <property type="entry name" value="FolB_dom"/>
</dbReference>
<dbReference type="RefSeq" id="WP_284259600.1">
    <property type="nucleotide sequence ID" value="NZ_BSOS01000094.1"/>
</dbReference>
<reference evidence="10" key="1">
    <citation type="journal article" date="2019" name="Int. J. Syst. Evol. Microbiol.">
        <title>The Global Catalogue of Microorganisms (GCM) 10K type strain sequencing project: providing services to taxonomists for standard genome sequencing and annotation.</title>
        <authorList>
            <consortium name="The Broad Institute Genomics Platform"/>
            <consortium name="The Broad Institute Genome Sequencing Center for Infectious Disease"/>
            <person name="Wu L."/>
            <person name="Ma J."/>
        </authorList>
    </citation>
    <scope>NUCLEOTIDE SEQUENCE [LARGE SCALE GENOMIC DNA]</scope>
    <source>
        <strain evidence="10">NBRC 112502</strain>
    </source>
</reference>
<feature type="domain" description="Dihydroneopterin aldolase/epimerase" evidence="8">
    <location>
        <begin position="16"/>
        <end position="133"/>
    </location>
</feature>
<organism evidence="9 10">
    <name type="scientific">Acidocella aquatica</name>
    <dbReference type="NCBI Taxonomy" id="1922313"/>
    <lineage>
        <taxon>Bacteria</taxon>
        <taxon>Pseudomonadati</taxon>
        <taxon>Pseudomonadota</taxon>
        <taxon>Alphaproteobacteria</taxon>
        <taxon>Acetobacterales</taxon>
        <taxon>Acidocellaceae</taxon>
        <taxon>Acidocella</taxon>
    </lineage>
</organism>
<evidence type="ECO:0000259" key="8">
    <source>
        <dbReference type="SMART" id="SM00905"/>
    </source>
</evidence>
<sequence length="136" mass="15196">MDQPRYADALRATRHMFIRDLVLSASIGVYPHEHTGRQRVRINIDLAVADENTTNLSRAAVGQDDLGRVVDYETIVDKVRALATTGHVQLVETLAERLCEACLTDARIRIARVRVEKLDVFIDASSAGVEIERRNA</sequence>
<evidence type="ECO:0000256" key="1">
    <source>
        <dbReference type="ARBA" id="ARBA00001353"/>
    </source>
</evidence>
<evidence type="ECO:0000256" key="6">
    <source>
        <dbReference type="ARBA" id="ARBA00023239"/>
    </source>
</evidence>
<dbReference type="EMBL" id="BSOS01000094">
    <property type="protein sequence ID" value="GLR68742.1"/>
    <property type="molecule type" value="Genomic_DNA"/>
</dbReference>
<evidence type="ECO:0000256" key="7">
    <source>
        <dbReference type="ARBA" id="ARBA00032903"/>
    </source>
</evidence>
<dbReference type="EC" id="4.1.2.25" evidence="4"/>
<comment type="catalytic activity">
    <reaction evidence="1">
        <text>7,8-dihydroneopterin = 6-hydroxymethyl-7,8-dihydropterin + glycolaldehyde</text>
        <dbReference type="Rhea" id="RHEA:10540"/>
        <dbReference type="ChEBI" id="CHEBI:17001"/>
        <dbReference type="ChEBI" id="CHEBI:17071"/>
        <dbReference type="ChEBI" id="CHEBI:44841"/>
        <dbReference type="EC" id="4.1.2.25"/>
    </reaction>
</comment>